<protein>
    <recommendedName>
        <fullName evidence="3">AMP-activated protein kinase glycogen-binding domain-containing protein</fullName>
    </recommendedName>
</protein>
<dbReference type="InterPro" id="IPR014756">
    <property type="entry name" value="Ig_E-set"/>
</dbReference>
<dbReference type="SUPFAM" id="SSF81296">
    <property type="entry name" value="E set domains"/>
    <property type="match status" value="1"/>
</dbReference>
<accession>A0A7V3KMU0</accession>
<feature type="chain" id="PRO_5031505496" description="AMP-activated protein kinase glycogen-binding domain-containing protein" evidence="1">
    <location>
        <begin position="20"/>
        <end position="133"/>
    </location>
</feature>
<feature type="signal peptide" evidence="1">
    <location>
        <begin position="1"/>
        <end position="19"/>
    </location>
</feature>
<dbReference type="AlphaFoldDB" id="A0A7V3KMU0"/>
<name>A0A7V3KMU0_UNCW3</name>
<dbReference type="EMBL" id="DTGD01000062">
    <property type="protein sequence ID" value="HGB35559.1"/>
    <property type="molecule type" value="Genomic_DNA"/>
</dbReference>
<comment type="caution">
    <text evidence="2">The sequence shown here is derived from an EMBL/GenBank/DDBJ whole genome shotgun (WGS) entry which is preliminary data.</text>
</comment>
<sequence>MVKNSLLALILLVSSCVIVSQIKPRVPAPYKTPEGVVFQFYAPSAMYVNLAGDFNRWCGTQDGPFNPNIGRMYDDGTNGDKKAGDGIWTIILPLKPGTYQYKYVVNGTSWYLDPSNPETVQSGPYTNSLLRVE</sequence>
<dbReference type="PROSITE" id="PS51257">
    <property type="entry name" value="PROKAR_LIPOPROTEIN"/>
    <property type="match status" value="1"/>
</dbReference>
<organism evidence="2">
    <name type="scientific">candidate division WOR-3 bacterium</name>
    <dbReference type="NCBI Taxonomy" id="2052148"/>
    <lineage>
        <taxon>Bacteria</taxon>
        <taxon>Bacteria division WOR-3</taxon>
    </lineage>
</organism>
<dbReference type="Gene3D" id="2.60.40.10">
    <property type="entry name" value="Immunoglobulins"/>
    <property type="match status" value="1"/>
</dbReference>
<evidence type="ECO:0000256" key="1">
    <source>
        <dbReference type="SAM" id="SignalP"/>
    </source>
</evidence>
<dbReference type="NCBIfam" id="NF041940">
    <property type="entry name" value="choice_anch_X"/>
    <property type="match status" value="1"/>
</dbReference>
<keyword evidence="1" id="KW-0732">Signal</keyword>
<evidence type="ECO:0008006" key="3">
    <source>
        <dbReference type="Google" id="ProtNLM"/>
    </source>
</evidence>
<proteinExistence type="predicted"/>
<gene>
    <name evidence="2" type="ORF">ENV38_01465</name>
</gene>
<reference evidence="2" key="1">
    <citation type="journal article" date="2020" name="mSystems">
        <title>Genome- and Community-Level Interaction Insights into Carbon Utilization and Element Cycling Functions of Hydrothermarchaeota in Hydrothermal Sediment.</title>
        <authorList>
            <person name="Zhou Z."/>
            <person name="Liu Y."/>
            <person name="Xu W."/>
            <person name="Pan J."/>
            <person name="Luo Z.H."/>
            <person name="Li M."/>
        </authorList>
    </citation>
    <scope>NUCLEOTIDE SEQUENCE [LARGE SCALE GENOMIC DNA]</scope>
    <source>
        <strain evidence="2">SpSt-754</strain>
    </source>
</reference>
<evidence type="ECO:0000313" key="2">
    <source>
        <dbReference type="EMBL" id="HGB35559.1"/>
    </source>
</evidence>
<dbReference type="InterPro" id="IPR013783">
    <property type="entry name" value="Ig-like_fold"/>
</dbReference>